<dbReference type="SUPFAM" id="SSF52172">
    <property type="entry name" value="CheY-like"/>
    <property type="match status" value="1"/>
</dbReference>
<dbReference type="InterPro" id="IPR001789">
    <property type="entry name" value="Sig_transdc_resp-reg_receiver"/>
</dbReference>
<gene>
    <name evidence="6" type="ORF">CLV67_13332</name>
</gene>
<feature type="domain" description="Response regulatory" evidence="4">
    <location>
        <begin position="31"/>
        <end position="151"/>
    </location>
</feature>
<accession>A0A2T0JSE0</accession>
<evidence type="ECO:0000313" key="6">
    <source>
        <dbReference type="EMBL" id="PRX10552.1"/>
    </source>
</evidence>
<dbReference type="InterPro" id="IPR039420">
    <property type="entry name" value="WalR-like"/>
</dbReference>
<sequence length="256" mass="28351">MMSTHQGFPVDTPLDNDFQTMTAAHSVAQMRVLVVEDEPDLAEGLRVGLTRDGYAVDVALDVAEAYERLTVNEYDVMLLDVNLPDGDGFTLCRDLRQDRIPALGAAELRVLILTARGGLDDRVRGLDGGADDYLVKPFHLPELLARLRALLRRENRHSTATLVAGDIELDTARHLVSRGGTALNLTRKEFGVLRYLMTRPGEVVSAEQLLEHVWDAHADPFTQTVRVTVGTLRRKLGPESIETVVGRGYRLRQSAT</sequence>
<dbReference type="Gene3D" id="1.10.10.10">
    <property type="entry name" value="Winged helix-like DNA-binding domain superfamily/Winged helix DNA-binding domain"/>
    <property type="match status" value="1"/>
</dbReference>
<dbReference type="CDD" id="cd19935">
    <property type="entry name" value="REC_OmpR_CusR-like"/>
    <property type="match status" value="1"/>
</dbReference>
<name>A0A2T0JSE0_9ACTN</name>
<dbReference type="PROSITE" id="PS51755">
    <property type="entry name" value="OMPR_PHOB"/>
    <property type="match status" value="1"/>
</dbReference>
<dbReference type="GO" id="GO:0000976">
    <property type="term" value="F:transcription cis-regulatory region binding"/>
    <property type="evidence" value="ECO:0007669"/>
    <property type="project" value="TreeGrafter"/>
</dbReference>
<protein>
    <submittedName>
        <fullName evidence="6">DNA-binding response OmpR family regulator</fullName>
    </submittedName>
</protein>
<dbReference type="Pfam" id="PF00486">
    <property type="entry name" value="Trans_reg_C"/>
    <property type="match status" value="1"/>
</dbReference>
<comment type="caution">
    <text evidence="6">The sequence shown here is derived from an EMBL/GenBank/DDBJ whole genome shotgun (WGS) entry which is preliminary data.</text>
</comment>
<dbReference type="Pfam" id="PF00072">
    <property type="entry name" value="Response_reg"/>
    <property type="match status" value="1"/>
</dbReference>
<dbReference type="PANTHER" id="PTHR48111">
    <property type="entry name" value="REGULATOR OF RPOS"/>
    <property type="match status" value="1"/>
</dbReference>
<evidence type="ECO:0000256" key="2">
    <source>
        <dbReference type="PROSITE-ProRule" id="PRU00169"/>
    </source>
</evidence>
<dbReference type="GO" id="GO:0000156">
    <property type="term" value="F:phosphorelay response regulator activity"/>
    <property type="evidence" value="ECO:0007669"/>
    <property type="project" value="TreeGrafter"/>
</dbReference>
<dbReference type="InterPro" id="IPR036388">
    <property type="entry name" value="WH-like_DNA-bd_sf"/>
</dbReference>
<keyword evidence="2" id="KW-0597">Phosphoprotein</keyword>
<dbReference type="InterPro" id="IPR001867">
    <property type="entry name" value="OmpR/PhoB-type_DNA-bd"/>
</dbReference>
<dbReference type="InterPro" id="IPR016032">
    <property type="entry name" value="Sig_transdc_resp-reg_C-effctor"/>
</dbReference>
<dbReference type="PROSITE" id="PS50110">
    <property type="entry name" value="RESPONSE_REGULATORY"/>
    <property type="match status" value="1"/>
</dbReference>
<feature type="domain" description="OmpR/PhoB-type" evidence="5">
    <location>
        <begin position="159"/>
        <end position="253"/>
    </location>
</feature>
<organism evidence="6 7">
    <name type="scientific">Actinoplanes italicus</name>
    <dbReference type="NCBI Taxonomy" id="113567"/>
    <lineage>
        <taxon>Bacteria</taxon>
        <taxon>Bacillati</taxon>
        <taxon>Actinomycetota</taxon>
        <taxon>Actinomycetes</taxon>
        <taxon>Micromonosporales</taxon>
        <taxon>Micromonosporaceae</taxon>
        <taxon>Actinoplanes</taxon>
    </lineage>
</organism>
<evidence type="ECO:0000256" key="3">
    <source>
        <dbReference type="PROSITE-ProRule" id="PRU01091"/>
    </source>
</evidence>
<proteinExistence type="predicted"/>
<dbReference type="SUPFAM" id="SSF46894">
    <property type="entry name" value="C-terminal effector domain of the bipartite response regulators"/>
    <property type="match status" value="1"/>
</dbReference>
<evidence type="ECO:0000259" key="4">
    <source>
        <dbReference type="PROSITE" id="PS50110"/>
    </source>
</evidence>
<dbReference type="Gene3D" id="3.40.50.2300">
    <property type="match status" value="1"/>
</dbReference>
<dbReference type="EMBL" id="PVMZ01000033">
    <property type="protein sequence ID" value="PRX10552.1"/>
    <property type="molecule type" value="Genomic_DNA"/>
</dbReference>
<feature type="DNA-binding region" description="OmpR/PhoB-type" evidence="3">
    <location>
        <begin position="159"/>
        <end position="253"/>
    </location>
</feature>
<dbReference type="GO" id="GO:0005829">
    <property type="term" value="C:cytosol"/>
    <property type="evidence" value="ECO:0007669"/>
    <property type="project" value="TreeGrafter"/>
</dbReference>
<dbReference type="InterPro" id="IPR011006">
    <property type="entry name" value="CheY-like_superfamily"/>
</dbReference>
<dbReference type="SMART" id="SM00448">
    <property type="entry name" value="REC"/>
    <property type="match status" value="1"/>
</dbReference>
<dbReference type="SMART" id="SM00862">
    <property type="entry name" value="Trans_reg_C"/>
    <property type="match status" value="1"/>
</dbReference>
<evidence type="ECO:0000313" key="7">
    <source>
        <dbReference type="Proteomes" id="UP000239415"/>
    </source>
</evidence>
<dbReference type="Proteomes" id="UP000239415">
    <property type="component" value="Unassembled WGS sequence"/>
</dbReference>
<dbReference type="Gene3D" id="6.10.250.690">
    <property type="match status" value="1"/>
</dbReference>
<keyword evidence="1 3" id="KW-0238">DNA-binding</keyword>
<keyword evidence="7" id="KW-1185">Reference proteome</keyword>
<feature type="modified residue" description="4-aspartylphosphate" evidence="2">
    <location>
        <position position="80"/>
    </location>
</feature>
<dbReference type="CDD" id="cd00383">
    <property type="entry name" value="trans_reg_C"/>
    <property type="match status" value="1"/>
</dbReference>
<dbReference type="AlphaFoldDB" id="A0A2T0JSE0"/>
<dbReference type="PANTHER" id="PTHR48111:SF36">
    <property type="entry name" value="TRANSCRIPTIONAL REGULATORY PROTEIN CUTR"/>
    <property type="match status" value="1"/>
</dbReference>
<evidence type="ECO:0000256" key="1">
    <source>
        <dbReference type="ARBA" id="ARBA00023125"/>
    </source>
</evidence>
<dbReference type="GO" id="GO:0032993">
    <property type="term" value="C:protein-DNA complex"/>
    <property type="evidence" value="ECO:0007669"/>
    <property type="project" value="TreeGrafter"/>
</dbReference>
<reference evidence="6 7" key="1">
    <citation type="submission" date="2018-03" db="EMBL/GenBank/DDBJ databases">
        <title>Genomic Encyclopedia of Archaeal and Bacterial Type Strains, Phase II (KMG-II): from individual species to whole genera.</title>
        <authorList>
            <person name="Goeker M."/>
        </authorList>
    </citation>
    <scope>NUCLEOTIDE SEQUENCE [LARGE SCALE GENOMIC DNA]</scope>
    <source>
        <strain evidence="6 7">DSM 43146</strain>
    </source>
</reference>
<dbReference type="GO" id="GO:0006355">
    <property type="term" value="P:regulation of DNA-templated transcription"/>
    <property type="evidence" value="ECO:0007669"/>
    <property type="project" value="InterPro"/>
</dbReference>
<evidence type="ECO:0000259" key="5">
    <source>
        <dbReference type="PROSITE" id="PS51755"/>
    </source>
</evidence>